<reference evidence="1" key="1">
    <citation type="submission" date="2023-03" db="EMBL/GenBank/DDBJ databases">
        <title>Massive genome expansion in bonnet fungi (Mycena s.s.) driven by repeated elements and novel gene families across ecological guilds.</title>
        <authorList>
            <consortium name="Lawrence Berkeley National Laboratory"/>
            <person name="Harder C.B."/>
            <person name="Miyauchi S."/>
            <person name="Viragh M."/>
            <person name="Kuo A."/>
            <person name="Thoen E."/>
            <person name="Andreopoulos B."/>
            <person name="Lu D."/>
            <person name="Skrede I."/>
            <person name="Drula E."/>
            <person name="Henrissat B."/>
            <person name="Morin E."/>
            <person name="Kohler A."/>
            <person name="Barry K."/>
            <person name="LaButti K."/>
            <person name="Morin E."/>
            <person name="Salamov A."/>
            <person name="Lipzen A."/>
            <person name="Mereny Z."/>
            <person name="Hegedus B."/>
            <person name="Baldrian P."/>
            <person name="Stursova M."/>
            <person name="Weitz H."/>
            <person name="Taylor A."/>
            <person name="Grigoriev I.V."/>
            <person name="Nagy L.G."/>
            <person name="Martin F."/>
            <person name="Kauserud H."/>
        </authorList>
    </citation>
    <scope>NUCLEOTIDE SEQUENCE</scope>
    <source>
        <strain evidence="1">CBHHK002</strain>
    </source>
</reference>
<keyword evidence="2" id="KW-1185">Reference proteome</keyword>
<comment type="caution">
    <text evidence="1">The sequence shown here is derived from an EMBL/GenBank/DDBJ whole genome shotgun (WGS) entry which is preliminary data.</text>
</comment>
<evidence type="ECO:0000313" key="2">
    <source>
        <dbReference type="Proteomes" id="UP001218218"/>
    </source>
</evidence>
<protein>
    <submittedName>
        <fullName evidence="1">Uncharacterized protein</fullName>
    </submittedName>
</protein>
<evidence type="ECO:0000313" key="1">
    <source>
        <dbReference type="EMBL" id="KAJ7352287.1"/>
    </source>
</evidence>
<accession>A0AAD7EU89</accession>
<dbReference type="EMBL" id="JARIHO010000012">
    <property type="protein sequence ID" value="KAJ7352287.1"/>
    <property type="molecule type" value="Genomic_DNA"/>
</dbReference>
<dbReference type="AlphaFoldDB" id="A0AAD7EU89"/>
<name>A0AAD7EU89_9AGAR</name>
<proteinExistence type="predicted"/>
<dbReference type="Gene3D" id="3.40.50.1820">
    <property type="entry name" value="alpha/beta hydrolase"/>
    <property type="match status" value="1"/>
</dbReference>
<gene>
    <name evidence="1" type="ORF">DFH08DRAFT_775196</name>
</gene>
<sequence>MDMETFLLETPPVVGSKSLTMAAKRYTYCGGDAARDGVTLLMFHGLGQHESSTTPDSLDLTVYQDKEQWEPVIEKLYALRSDTARSPQIREAWPFDWQSHGESAVLNEKALEDGPDSACMWASAITGFIKSDVVKGHRLVGIGYSSGSITL</sequence>
<dbReference type="Proteomes" id="UP001218218">
    <property type="component" value="Unassembled WGS sequence"/>
</dbReference>
<dbReference type="InterPro" id="IPR029058">
    <property type="entry name" value="AB_hydrolase_fold"/>
</dbReference>
<organism evidence="1 2">
    <name type="scientific">Mycena albidolilacea</name>
    <dbReference type="NCBI Taxonomy" id="1033008"/>
    <lineage>
        <taxon>Eukaryota</taxon>
        <taxon>Fungi</taxon>
        <taxon>Dikarya</taxon>
        <taxon>Basidiomycota</taxon>
        <taxon>Agaricomycotina</taxon>
        <taxon>Agaricomycetes</taxon>
        <taxon>Agaricomycetidae</taxon>
        <taxon>Agaricales</taxon>
        <taxon>Marasmiineae</taxon>
        <taxon>Mycenaceae</taxon>
        <taxon>Mycena</taxon>
    </lineage>
</organism>